<reference evidence="2 3" key="1">
    <citation type="submission" date="2021-01" db="EMBL/GenBank/DDBJ databases">
        <title>Whole genome shotgun sequence of Catellatospora bangladeshensis NBRC 107357.</title>
        <authorList>
            <person name="Komaki H."/>
            <person name="Tamura T."/>
        </authorList>
    </citation>
    <scope>NUCLEOTIDE SEQUENCE [LARGE SCALE GENOMIC DNA]</scope>
    <source>
        <strain evidence="2 3">NBRC 107357</strain>
    </source>
</reference>
<keyword evidence="1" id="KW-1133">Transmembrane helix</keyword>
<evidence type="ECO:0000313" key="2">
    <source>
        <dbReference type="EMBL" id="GIF79977.1"/>
    </source>
</evidence>
<dbReference type="Proteomes" id="UP000601223">
    <property type="component" value="Unassembled WGS sequence"/>
</dbReference>
<protein>
    <submittedName>
        <fullName evidence="2">Uncharacterized protein</fullName>
    </submittedName>
</protein>
<evidence type="ECO:0000256" key="1">
    <source>
        <dbReference type="SAM" id="Phobius"/>
    </source>
</evidence>
<dbReference type="EMBL" id="BONF01000008">
    <property type="protein sequence ID" value="GIF79977.1"/>
    <property type="molecule type" value="Genomic_DNA"/>
</dbReference>
<comment type="caution">
    <text evidence="2">The sequence shown here is derived from an EMBL/GenBank/DDBJ whole genome shotgun (WGS) entry which is preliminary data.</text>
</comment>
<keyword evidence="1" id="KW-0472">Membrane</keyword>
<evidence type="ECO:0000313" key="3">
    <source>
        <dbReference type="Proteomes" id="UP000601223"/>
    </source>
</evidence>
<gene>
    <name evidence="2" type="ORF">Cba03nite_13260</name>
</gene>
<accession>A0A8J3NG36</accession>
<organism evidence="2 3">
    <name type="scientific">Catellatospora bangladeshensis</name>
    <dbReference type="NCBI Taxonomy" id="310355"/>
    <lineage>
        <taxon>Bacteria</taxon>
        <taxon>Bacillati</taxon>
        <taxon>Actinomycetota</taxon>
        <taxon>Actinomycetes</taxon>
        <taxon>Micromonosporales</taxon>
        <taxon>Micromonosporaceae</taxon>
        <taxon>Catellatospora</taxon>
    </lineage>
</organism>
<sequence length="84" mass="9301">MSHHPAQTLRFLVPAILLTAAGLFCTALALDDPQSTESAFYSVLANVLLVLGVINFAVHAVAVLLRRHEMWRNSHFVEVTETEE</sequence>
<keyword evidence="1" id="KW-0812">Transmembrane</keyword>
<proteinExistence type="predicted"/>
<feature type="transmembrane region" description="Helical" evidence="1">
    <location>
        <begin position="39"/>
        <end position="65"/>
    </location>
</feature>
<name>A0A8J3NG36_9ACTN</name>
<dbReference type="AlphaFoldDB" id="A0A8J3NG36"/>
<dbReference type="RefSeq" id="WP_203743056.1">
    <property type="nucleotide sequence ID" value="NZ_BONF01000008.1"/>
</dbReference>
<keyword evidence="3" id="KW-1185">Reference proteome</keyword>